<evidence type="ECO:0000259" key="2">
    <source>
        <dbReference type="Pfam" id="PF13524"/>
    </source>
</evidence>
<keyword evidence="4" id="KW-0328">Glycosyltransferase</keyword>
<evidence type="ECO:0000313" key="4">
    <source>
        <dbReference type="EMBL" id="MDF1586985.1"/>
    </source>
</evidence>
<keyword evidence="5" id="KW-1185">Reference proteome</keyword>
<dbReference type="InterPro" id="IPR028098">
    <property type="entry name" value="Glyco_trans_4-like_N"/>
</dbReference>
<accession>A0AAP3XSS7</accession>
<dbReference type="SUPFAM" id="SSF53756">
    <property type="entry name" value="UDP-Glycosyltransferase/glycogen phosphorylase"/>
    <property type="match status" value="1"/>
</dbReference>
<feature type="domain" description="Glycosyltransferase subfamily 4-like N-terminal" evidence="3">
    <location>
        <begin position="64"/>
        <end position="202"/>
    </location>
</feature>
<feature type="domain" description="Spore protein YkvP/CgeB glycosyl transferase-like" evidence="2">
    <location>
        <begin position="328"/>
        <end position="409"/>
    </location>
</feature>
<feature type="region of interest" description="Disordered" evidence="1">
    <location>
        <begin position="1"/>
        <end position="42"/>
    </location>
</feature>
<dbReference type="EMBL" id="JARGEQ010000102">
    <property type="protein sequence ID" value="MDF1586985.1"/>
    <property type="molecule type" value="Genomic_DNA"/>
</dbReference>
<dbReference type="Proteomes" id="UP001301140">
    <property type="component" value="Unassembled WGS sequence"/>
</dbReference>
<sequence length="436" mass="48257">MSRDVRTLTREKPKPDEAATRLPPLHREIRERPPDEDDRRARAPRVVHMSSVHVAHDNRILLKECASLAAAGHETVLIVAHERDEQYHGVRLRAVKPAGGRLGRVTGTAWRVFRAALAERADLYHLHVPELLPWGLVLRLVTRRPVIFDVHEDFSTALHVAPYLPRGLGRLAGPLYRLGELLAVRGLSAVVIAERYYARWLPEAVPVLNYPRRDAFAGIEEALPQGGRQPPRHPRLLYTGNLSADRGALGLAALAAALPEGGALHCLGRCPADLAAAMRKRCPDPHRLVMEGVGAPLPFERILEAYGQSWTAGLALFEDTPHSREKEVTKIFEYMAAGLPVVASGFPVWRELVEGNEVGLCVTPGDTPAALAAVARLAADPALARAMGERGRRLVRERYNWESQAANLLSLYERLLADRQALRPRQSYPALQPTRT</sequence>
<comment type="caution">
    <text evidence="4">The sequence shown here is derived from an EMBL/GenBank/DDBJ whole genome shotgun (WGS) entry which is preliminary data.</text>
</comment>
<evidence type="ECO:0000313" key="5">
    <source>
        <dbReference type="Proteomes" id="UP001301140"/>
    </source>
</evidence>
<evidence type="ECO:0000259" key="3">
    <source>
        <dbReference type="Pfam" id="PF13579"/>
    </source>
</evidence>
<dbReference type="Pfam" id="PF13524">
    <property type="entry name" value="Glyco_trans_1_2"/>
    <property type="match status" value="1"/>
</dbReference>
<dbReference type="Pfam" id="PF13579">
    <property type="entry name" value="Glyco_trans_4_4"/>
    <property type="match status" value="1"/>
</dbReference>
<dbReference type="PANTHER" id="PTHR12526">
    <property type="entry name" value="GLYCOSYLTRANSFERASE"/>
    <property type="match status" value="1"/>
</dbReference>
<dbReference type="Gene3D" id="3.40.50.2000">
    <property type="entry name" value="Glycogen Phosphorylase B"/>
    <property type="match status" value="3"/>
</dbReference>
<gene>
    <name evidence="4" type="ORF">PZ740_11410</name>
</gene>
<name>A0AAP3XSS7_9PROT</name>
<dbReference type="AlphaFoldDB" id="A0AAP3XSS7"/>
<protein>
    <submittedName>
        <fullName evidence="4">Glycosyltransferase</fullName>
        <ecNumber evidence="4">2.4.-.-</ecNumber>
    </submittedName>
</protein>
<dbReference type="InterPro" id="IPR055259">
    <property type="entry name" value="YkvP/CgeB_Glyco_trans-like"/>
</dbReference>
<feature type="compositionally biased region" description="Basic and acidic residues" evidence="1">
    <location>
        <begin position="1"/>
        <end position="41"/>
    </location>
</feature>
<dbReference type="EC" id="2.4.-.-" evidence="4"/>
<dbReference type="RefSeq" id="WP_327789406.1">
    <property type="nucleotide sequence ID" value="NZ_JARGEQ010000102.1"/>
</dbReference>
<keyword evidence="4" id="KW-0808">Transferase</keyword>
<evidence type="ECO:0000256" key="1">
    <source>
        <dbReference type="SAM" id="MobiDB-lite"/>
    </source>
</evidence>
<proteinExistence type="predicted"/>
<organism evidence="4 5">
    <name type="scientific">Marinimicrococcus flavescens</name>
    <dbReference type="NCBI Taxonomy" id="3031815"/>
    <lineage>
        <taxon>Bacteria</taxon>
        <taxon>Pseudomonadati</taxon>
        <taxon>Pseudomonadota</taxon>
        <taxon>Alphaproteobacteria</taxon>
        <taxon>Geminicoccales</taxon>
        <taxon>Geminicoccaceae</taxon>
        <taxon>Marinimicrococcus</taxon>
    </lineage>
</organism>
<dbReference type="GO" id="GO:0016757">
    <property type="term" value="F:glycosyltransferase activity"/>
    <property type="evidence" value="ECO:0007669"/>
    <property type="project" value="UniProtKB-KW"/>
</dbReference>
<reference evidence="4 5" key="1">
    <citation type="submission" date="2023-03" db="EMBL/GenBank/DDBJ databases">
        <title>YIM 152171 draft genome.</title>
        <authorList>
            <person name="Yang Z."/>
        </authorList>
    </citation>
    <scope>NUCLEOTIDE SEQUENCE [LARGE SCALE GENOMIC DNA]</scope>
    <source>
        <strain evidence="4 5">YIM 152171</strain>
    </source>
</reference>